<protein>
    <recommendedName>
        <fullName evidence="3">C3H1-type domain-containing protein</fullName>
    </recommendedName>
</protein>
<comment type="caution">
    <text evidence="4">The sequence shown here is derived from an EMBL/GenBank/DDBJ whole genome shotgun (WGS) entry which is preliminary data.</text>
</comment>
<reference evidence="4 5" key="1">
    <citation type="submission" date="2024-01" db="EMBL/GenBank/DDBJ databases">
        <title>Complete genome of Cladobotryum mycophilum ATHUM6906.</title>
        <authorList>
            <person name="Christinaki A.C."/>
            <person name="Myridakis A.I."/>
            <person name="Kouvelis V.N."/>
        </authorList>
    </citation>
    <scope>NUCLEOTIDE SEQUENCE [LARGE SCALE GENOMIC DNA]</scope>
    <source>
        <strain evidence="4 5">ATHUM6906</strain>
    </source>
</reference>
<evidence type="ECO:0000313" key="4">
    <source>
        <dbReference type="EMBL" id="KAK5987265.1"/>
    </source>
</evidence>
<accession>A0ABR0S533</accession>
<keyword evidence="5" id="KW-1185">Reference proteome</keyword>
<dbReference type="EMBL" id="JAVFKD010000016">
    <property type="protein sequence ID" value="KAK5987265.1"/>
    <property type="molecule type" value="Genomic_DNA"/>
</dbReference>
<evidence type="ECO:0000256" key="1">
    <source>
        <dbReference type="PROSITE-ProRule" id="PRU00723"/>
    </source>
</evidence>
<keyword evidence="1" id="KW-0863">Zinc-finger</keyword>
<dbReference type="PROSITE" id="PS50103">
    <property type="entry name" value="ZF_C3H1"/>
    <property type="match status" value="1"/>
</dbReference>
<dbReference type="InterPro" id="IPR000571">
    <property type="entry name" value="Znf_CCCH"/>
</dbReference>
<proteinExistence type="predicted"/>
<evidence type="ECO:0000259" key="3">
    <source>
        <dbReference type="PROSITE" id="PS50103"/>
    </source>
</evidence>
<dbReference type="Proteomes" id="UP001338125">
    <property type="component" value="Unassembled WGS sequence"/>
</dbReference>
<feature type="domain" description="C3H1-type" evidence="3">
    <location>
        <begin position="205"/>
        <end position="234"/>
    </location>
</feature>
<keyword evidence="1" id="KW-0479">Metal-binding</keyword>
<feature type="compositionally biased region" description="Polar residues" evidence="2">
    <location>
        <begin position="55"/>
        <end position="75"/>
    </location>
</feature>
<name>A0ABR0S533_9HYPO</name>
<keyword evidence="1" id="KW-0862">Zinc</keyword>
<feature type="region of interest" description="Disordered" evidence="2">
    <location>
        <begin position="327"/>
        <end position="375"/>
    </location>
</feature>
<evidence type="ECO:0000256" key="2">
    <source>
        <dbReference type="SAM" id="MobiDB-lite"/>
    </source>
</evidence>
<organism evidence="4 5">
    <name type="scientific">Cladobotryum mycophilum</name>
    <dbReference type="NCBI Taxonomy" id="491253"/>
    <lineage>
        <taxon>Eukaryota</taxon>
        <taxon>Fungi</taxon>
        <taxon>Dikarya</taxon>
        <taxon>Ascomycota</taxon>
        <taxon>Pezizomycotina</taxon>
        <taxon>Sordariomycetes</taxon>
        <taxon>Hypocreomycetidae</taxon>
        <taxon>Hypocreales</taxon>
        <taxon>Hypocreaceae</taxon>
        <taxon>Cladobotryum</taxon>
    </lineage>
</organism>
<gene>
    <name evidence="4" type="ORF">PT974_11389</name>
</gene>
<feature type="zinc finger region" description="C3H1-type" evidence="1">
    <location>
        <begin position="205"/>
        <end position="234"/>
    </location>
</feature>
<evidence type="ECO:0000313" key="5">
    <source>
        <dbReference type="Proteomes" id="UP001338125"/>
    </source>
</evidence>
<feature type="region of interest" description="Disordered" evidence="2">
    <location>
        <begin position="46"/>
        <end position="75"/>
    </location>
</feature>
<sequence>MERLGGMNSRSGAALTCVPWPSGPSHFRDCSSEAVEVLSMGGQMGMAQPYGLQSPERNSVRQPRTGGASVSSRSVVPSNWQVSPNMELFARSPIQAGNSLGTISRGIDSRMNDGFAYYLDRGNGQLTRLIPADVLPPLNEIPAREPEALGMVVLPPLRAGPPKGSAEMNHPVTIKAVQQHALRQAPDSVQKHIDRIVATSPSAAKKTKIYCDKWIHEGVCAFTQQGCKYKHEMPFDEATQHSLGLFQGFPSWWKKGQEDMKRLSGSESLLSEGMRLANSIGNSAAKDQMWQNSQLVKTSGAITPPTRPEGKPLDSSRTEFTNAPVAPFIWGPIGPPRKAPSGSGSWGNGSGSKGFERNGVSLGFSTQDLVGRRVK</sequence>